<dbReference type="EMBL" id="AF325155">
    <property type="protein sequence ID" value="AAL01742.1"/>
    <property type="molecule type" value="Genomic_DNA"/>
</dbReference>
<dbReference type="KEGG" id="vg:922143"/>
<gene>
    <name evidence="2" type="primary">ORF60</name>
</gene>
<proteinExistence type="predicted"/>
<name>Q91BG5_NPVST</name>
<keyword evidence="3" id="KW-1185">Reference proteome</keyword>
<dbReference type="RefSeq" id="NP_258328.1">
    <property type="nucleotide sequence ID" value="NC_003102.1"/>
</dbReference>
<organismHost>
    <name type="scientific">Lepidoptera</name>
    <name type="common">moths &amp; butterflies</name>
    <dbReference type="NCBI Taxonomy" id="7088"/>
</organismHost>
<reference evidence="2" key="2">
    <citation type="journal article" date="2019" name="Viruses">
        <title>Identification of Loci Associated with Enhanced Virulence in Spodoptera litura Nucleopolyhedrovirus Isolates Using Deep Sequencing.</title>
        <authorList>
            <person name="Zwart M.P."/>
            <person name="Ali G."/>
            <person name="Strien E.A.V."/>
            <person name="Schijlen E.G.W.M."/>
            <person name="Wang M."/>
            <person name="Werf W.V."/>
            <person name="Vlak J.M."/>
        </authorList>
    </citation>
    <scope>NUCLEOTIDE SEQUENCE</scope>
    <source>
        <strain evidence="2">G2</strain>
    </source>
</reference>
<protein>
    <submittedName>
        <fullName evidence="1">Uncharacterized protein</fullName>
    </submittedName>
</protein>
<dbReference type="Proteomes" id="UP000202667">
    <property type="component" value="Segment"/>
</dbReference>
<sequence length="58" mass="6542">MSDGSTSKLNLLASLSTNSTRPSVAEYMIEMQKSDTFKSTWPTFQSINVLKHVRQYDA</sequence>
<accession>Q91BG5</accession>
<reference evidence="1 3" key="1">
    <citation type="journal article" date="2001" name="Virology">
        <title>Sequence analysis of the Spodoptera litura multicapsid nucleopolyhedrovirus genome.</title>
        <authorList>
            <person name="Pang Y."/>
            <person name="Yu J."/>
            <person name="Wang L."/>
            <person name="Hu X."/>
            <person name="Bao W."/>
            <person name="Li G."/>
            <person name="Chen C."/>
            <person name="Han H."/>
            <person name="Hu S."/>
            <person name="Yang H."/>
        </authorList>
    </citation>
    <scope>NUCLEOTIDE SEQUENCE [LARGE SCALE GENOMIC DNA]</scope>
    <source>
        <strain evidence="1 3">G2</strain>
    </source>
</reference>
<evidence type="ECO:0000313" key="2">
    <source>
        <dbReference type="EMBL" id="QHN73910.1"/>
    </source>
</evidence>
<organism evidence="1 3">
    <name type="scientific">Spodoptera litura multicapsid nucleopolyhedrovirus</name>
    <name type="common">SpltMNPV</name>
    <dbReference type="NCBI Taxonomy" id="46242"/>
    <lineage>
        <taxon>Viruses</taxon>
        <taxon>Viruses incertae sedis</taxon>
        <taxon>Naldaviricetes</taxon>
        <taxon>Lefavirales</taxon>
        <taxon>Baculoviridae</taxon>
        <taxon>Alphabaculovirus</taxon>
        <taxon>Alphabaculovirus spliturae</taxon>
    </lineage>
</organism>
<dbReference type="EMBL" id="MN342245">
    <property type="protein sequence ID" value="QHN73910.1"/>
    <property type="molecule type" value="Genomic_DNA"/>
</dbReference>
<evidence type="ECO:0000313" key="3">
    <source>
        <dbReference type="Proteomes" id="UP000202667"/>
    </source>
</evidence>
<evidence type="ECO:0000313" key="1">
    <source>
        <dbReference type="EMBL" id="AAL01742.1"/>
    </source>
</evidence>